<keyword evidence="2" id="KW-0472">Membrane</keyword>
<evidence type="ECO:0000313" key="3">
    <source>
        <dbReference type="EMBL" id="KMZ56643.1"/>
    </source>
</evidence>
<organism evidence="3 4">
    <name type="scientific">Zostera marina</name>
    <name type="common">Eelgrass</name>
    <dbReference type="NCBI Taxonomy" id="29655"/>
    <lineage>
        <taxon>Eukaryota</taxon>
        <taxon>Viridiplantae</taxon>
        <taxon>Streptophyta</taxon>
        <taxon>Embryophyta</taxon>
        <taxon>Tracheophyta</taxon>
        <taxon>Spermatophyta</taxon>
        <taxon>Magnoliopsida</taxon>
        <taxon>Liliopsida</taxon>
        <taxon>Zosteraceae</taxon>
        <taxon>Zostera</taxon>
    </lineage>
</organism>
<sequence>MTWFANPFLGFLMFIPSSIIGLLIPRTVFGFFAISQDGTSLKKTSKGYGGPRSNPRKIDFPEDRLPWDRL</sequence>
<feature type="compositionally biased region" description="Basic and acidic residues" evidence="1">
    <location>
        <begin position="56"/>
        <end position="70"/>
    </location>
</feature>
<feature type="region of interest" description="Disordered" evidence="1">
    <location>
        <begin position="40"/>
        <end position="70"/>
    </location>
</feature>
<protein>
    <submittedName>
        <fullName evidence="3">Uncharacterized protein</fullName>
    </submittedName>
</protein>
<name>A0A0K9NJ56_ZOSMR</name>
<dbReference type="Proteomes" id="UP000036987">
    <property type="component" value="Unassembled WGS sequence"/>
</dbReference>
<evidence type="ECO:0000313" key="4">
    <source>
        <dbReference type="Proteomes" id="UP000036987"/>
    </source>
</evidence>
<dbReference type="AlphaFoldDB" id="A0A0K9NJ56"/>
<dbReference type="EMBL" id="LFYR01002154">
    <property type="protein sequence ID" value="KMZ56643.1"/>
    <property type="molecule type" value="Genomic_DNA"/>
</dbReference>
<feature type="transmembrane region" description="Helical" evidence="2">
    <location>
        <begin position="12"/>
        <end position="34"/>
    </location>
</feature>
<keyword evidence="4" id="KW-1185">Reference proteome</keyword>
<comment type="caution">
    <text evidence="3">The sequence shown here is derived from an EMBL/GenBank/DDBJ whole genome shotgun (WGS) entry which is preliminary data.</text>
</comment>
<keyword evidence="2" id="KW-1133">Transmembrane helix</keyword>
<reference evidence="4" key="1">
    <citation type="journal article" date="2016" name="Nature">
        <title>The genome of the seagrass Zostera marina reveals angiosperm adaptation to the sea.</title>
        <authorList>
            <person name="Olsen J.L."/>
            <person name="Rouze P."/>
            <person name="Verhelst B."/>
            <person name="Lin Y.-C."/>
            <person name="Bayer T."/>
            <person name="Collen J."/>
            <person name="Dattolo E."/>
            <person name="De Paoli E."/>
            <person name="Dittami S."/>
            <person name="Maumus F."/>
            <person name="Michel G."/>
            <person name="Kersting A."/>
            <person name="Lauritano C."/>
            <person name="Lohaus R."/>
            <person name="Toepel M."/>
            <person name="Tonon T."/>
            <person name="Vanneste K."/>
            <person name="Amirebrahimi M."/>
            <person name="Brakel J."/>
            <person name="Bostroem C."/>
            <person name="Chovatia M."/>
            <person name="Grimwood J."/>
            <person name="Jenkins J.W."/>
            <person name="Jueterbock A."/>
            <person name="Mraz A."/>
            <person name="Stam W.T."/>
            <person name="Tice H."/>
            <person name="Bornberg-Bauer E."/>
            <person name="Green P.J."/>
            <person name="Pearson G.A."/>
            <person name="Procaccini G."/>
            <person name="Duarte C.M."/>
            <person name="Schmutz J."/>
            <person name="Reusch T.B.H."/>
            <person name="Van de Peer Y."/>
        </authorList>
    </citation>
    <scope>NUCLEOTIDE SEQUENCE [LARGE SCALE GENOMIC DNA]</scope>
    <source>
        <strain evidence="4">cv. Finnish</strain>
    </source>
</reference>
<evidence type="ECO:0000256" key="1">
    <source>
        <dbReference type="SAM" id="MobiDB-lite"/>
    </source>
</evidence>
<keyword evidence="2" id="KW-0812">Transmembrane</keyword>
<accession>A0A0K9NJ56</accession>
<evidence type="ECO:0000256" key="2">
    <source>
        <dbReference type="SAM" id="Phobius"/>
    </source>
</evidence>
<gene>
    <name evidence="3" type="ORF">ZOSMA_936G00030</name>
</gene>
<feature type="non-terminal residue" evidence="3">
    <location>
        <position position="70"/>
    </location>
</feature>
<dbReference type="STRING" id="29655.A0A0K9NJ56"/>
<proteinExistence type="predicted"/>